<proteinExistence type="predicted"/>
<dbReference type="PROSITE" id="PS51914">
    <property type="entry name" value="MRH"/>
    <property type="match status" value="2"/>
</dbReference>
<evidence type="ECO:0000256" key="2">
    <source>
        <dbReference type="ARBA" id="ARBA00022729"/>
    </source>
</evidence>
<keyword evidence="4" id="KW-1015">Disulfide bond</keyword>
<reference evidence="10 11" key="1">
    <citation type="journal article" date="2021" name="BMC Biol.">
        <title>Horizontally acquired antibacterial genes associated with adaptive radiation of ladybird beetles.</title>
        <authorList>
            <person name="Li H.S."/>
            <person name="Tang X.F."/>
            <person name="Huang Y.H."/>
            <person name="Xu Z.Y."/>
            <person name="Chen M.L."/>
            <person name="Du X.Y."/>
            <person name="Qiu B.Y."/>
            <person name="Chen P.T."/>
            <person name="Zhang W."/>
            <person name="Slipinski A."/>
            <person name="Escalona H.E."/>
            <person name="Waterhouse R.M."/>
            <person name="Zwick A."/>
            <person name="Pang H."/>
        </authorList>
    </citation>
    <scope>NUCLEOTIDE SEQUENCE [LARGE SCALE GENOMIC DNA]</scope>
    <source>
        <strain evidence="10">SYSU2018</strain>
    </source>
</reference>
<accession>A0ABD2MY34</accession>
<name>A0ABD2MY34_9CUCU</name>
<dbReference type="InterPro" id="IPR009011">
    <property type="entry name" value="Man6P_isomerase_rcpt-bd_dom_sf"/>
</dbReference>
<sequence>MYRSNVMILFFISIISTHIIEDSSKIFDIHWSKSPLPLAQDDFEKLNMTTSLGEKYTCLLPQKDSEHAVENFAYKGPLAIDFIEHLFNTGICSYRLDPYWTYEVCHGKYIRQYHEVLDGSRIKLQQFTLGKMGNKEQEMVLRVLRENELRAGNNSSFALPVKQIENKKLPYVEITMTDGSPCEFHKRKLRESRVYYICDLKGNHDIYSVKEISSCKYEVIILTPLLCAHPKYRPKITPTNVITCYALGKTSKLPFNLGKMYADRRRIMNEAFQGESRIEFLTYDKKPGPQSMIGVDSLMISNFLSGKHCISGGIGSWKYEFCYGKYLNQYSYGILGLKSTVCLGKFNVNKHIDWIRSHPYKRPKPVKHRNYITQFYSDGCISNITGKPRQTEVKLKCIENSVNWTGLMMYLYEPNFGEYVFGIESPILCYVIPMANEDGLIFFKT</sequence>
<feature type="domain" description="MRH" evidence="9">
    <location>
        <begin position="307"/>
        <end position="431"/>
    </location>
</feature>
<evidence type="ECO:0000256" key="4">
    <source>
        <dbReference type="ARBA" id="ARBA00023157"/>
    </source>
</evidence>
<comment type="subcellular location">
    <subcellularLocation>
        <location evidence="1">Endoplasmic reticulum</location>
    </subcellularLocation>
</comment>
<keyword evidence="3" id="KW-0256">Endoplasmic reticulum</keyword>
<evidence type="ECO:0000259" key="9">
    <source>
        <dbReference type="PROSITE" id="PS51914"/>
    </source>
</evidence>
<keyword evidence="11" id="KW-1185">Reference proteome</keyword>
<dbReference type="PANTHER" id="PTHR15414:SF0">
    <property type="entry name" value="ENDOPLASMIC RETICULUM LECTIN 1"/>
    <property type="match status" value="1"/>
</dbReference>
<evidence type="ECO:0000256" key="7">
    <source>
        <dbReference type="ARBA" id="ARBA00041661"/>
    </source>
</evidence>
<feature type="signal peptide" evidence="8">
    <location>
        <begin position="1"/>
        <end position="17"/>
    </location>
</feature>
<evidence type="ECO:0000256" key="6">
    <source>
        <dbReference type="ARBA" id="ARBA00041108"/>
    </source>
</evidence>
<dbReference type="AlphaFoldDB" id="A0ABD2MY34"/>
<feature type="chain" id="PRO_5044783031" description="Endoplasmic reticulum lectin 1" evidence="8">
    <location>
        <begin position="18"/>
        <end position="445"/>
    </location>
</feature>
<dbReference type="Gene3D" id="2.70.130.10">
    <property type="entry name" value="Mannose-6-phosphate receptor binding domain"/>
    <property type="match status" value="2"/>
</dbReference>
<evidence type="ECO:0000256" key="1">
    <source>
        <dbReference type="ARBA" id="ARBA00004240"/>
    </source>
</evidence>
<dbReference type="Pfam" id="PF07915">
    <property type="entry name" value="PRKCSH"/>
    <property type="match status" value="2"/>
</dbReference>
<evidence type="ECO:0000313" key="11">
    <source>
        <dbReference type="Proteomes" id="UP001516400"/>
    </source>
</evidence>
<feature type="domain" description="MRH" evidence="9">
    <location>
        <begin position="90"/>
        <end position="229"/>
    </location>
</feature>
<keyword evidence="2 8" id="KW-0732">Signal</keyword>
<protein>
    <recommendedName>
        <fullName evidence="6">Endoplasmic reticulum lectin 1</fullName>
    </recommendedName>
    <alternativeName>
        <fullName evidence="7">ER lectin</fullName>
    </alternativeName>
</protein>
<dbReference type="SUPFAM" id="SSF50911">
    <property type="entry name" value="Mannose 6-phosphate receptor domain"/>
    <property type="match status" value="2"/>
</dbReference>
<dbReference type="InterPro" id="IPR044865">
    <property type="entry name" value="MRH_dom"/>
</dbReference>
<evidence type="ECO:0000256" key="5">
    <source>
        <dbReference type="ARBA" id="ARBA00037585"/>
    </source>
</evidence>
<dbReference type="PANTHER" id="PTHR15414">
    <property type="entry name" value="OS-9-RELATED"/>
    <property type="match status" value="1"/>
</dbReference>
<dbReference type="GO" id="GO:0005783">
    <property type="term" value="C:endoplasmic reticulum"/>
    <property type="evidence" value="ECO:0007669"/>
    <property type="project" value="UniProtKB-SubCell"/>
</dbReference>
<organism evidence="10 11">
    <name type="scientific">Cryptolaemus montrouzieri</name>
    <dbReference type="NCBI Taxonomy" id="559131"/>
    <lineage>
        <taxon>Eukaryota</taxon>
        <taxon>Metazoa</taxon>
        <taxon>Ecdysozoa</taxon>
        <taxon>Arthropoda</taxon>
        <taxon>Hexapoda</taxon>
        <taxon>Insecta</taxon>
        <taxon>Pterygota</taxon>
        <taxon>Neoptera</taxon>
        <taxon>Endopterygota</taxon>
        <taxon>Coleoptera</taxon>
        <taxon>Polyphaga</taxon>
        <taxon>Cucujiformia</taxon>
        <taxon>Coccinelloidea</taxon>
        <taxon>Coccinellidae</taxon>
        <taxon>Scymninae</taxon>
        <taxon>Scymnini</taxon>
        <taxon>Cryptolaemus</taxon>
    </lineage>
</organism>
<comment type="function">
    <text evidence="5">Probable lectin that binds selectively to improperly folded lumenal proteins. May function in endoplasmic reticulum quality control and endoplasmic reticulum-associated degradation (ERAD) of both non-glycosylated proteins and glycoproteins.</text>
</comment>
<dbReference type="EMBL" id="JABFTP020000042">
    <property type="protein sequence ID" value="KAL3271276.1"/>
    <property type="molecule type" value="Genomic_DNA"/>
</dbReference>
<dbReference type="InterPro" id="IPR012913">
    <property type="entry name" value="OS9-like_dom"/>
</dbReference>
<gene>
    <name evidence="10" type="ORF">HHI36_021767</name>
</gene>
<dbReference type="Proteomes" id="UP001516400">
    <property type="component" value="Unassembled WGS sequence"/>
</dbReference>
<evidence type="ECO:0000313" key="10">
    <source>
        <dbReference type="EMBL" id="KAL3271276.1"/>
    </source>
</evidence>
<evidence type="ECO:0000256" key="8">
    <source>
        <dbReference type="SAM" id="SignalP"/>
    </source>
</evidence>
<comment type="caution">
    <text evidence="10">The sequence shown here is derived from an EMBL/GenBank/DDBJ whole genome shotgun (WGS) entry which is preliminary data.</text>
</comment>
<dbReference type="InterPro" id="IPR045149">
    <property type="entry name" value="OS-9-like"/>
</dbReference>
<evidence type="ECO:0000256" key="3">
    <source>
        <dbReference type="ARBA" id="ARBA00022824"/>
    </source>
</evidence>